<evidence type="ECO:0000313" key="1">
    <source>
        <dbReference type="EMBL" id="RMZ93848.1"/>
    </source>
</evidence>
<keyword evidence="2" id="KW-1185">Reference proteome</keyword>
<accession>A0A3M7P447</accession>
<dbReference type="EMBL" id="REGN01013510">
    <property type="protein sequence ID" value="RMZ93848.1"/>
    <property type="molecule type" value="Genomic_DNA"/>
</dbReference>
<dbReference type="AlphaFoldDB" id="A0A3M7P447"/>
<organism evidence="1 2">
    <name type="scientific">Brachionus plicatilis</name>
    <name type="common">Marine rotifer</name>
    <name type="synonym">Brachionus muelleri</name>
    <dbReference type="NCBI Taxonomy" id="10195"/>
    <lineage>
        <taxon>Eukaryota</taxon>
        <taxon>Metazoa</taxon>
        <taxon>Spiralia</taxon>
        <taxon>Gnathifera</taxon>
        <taxon>Rotifera</taxon>
        <taxon>Eurotatoria</taxon>
        <taxon>Monogononta</taxon>
        <taxon>Pseudotrocha</taxon>
        <taxon>Ploima</taxon>
        <taxon>Brachionidae</taxon>
        <taxon>Brachionus</taxon>
    </lineage>
</organism>
<proteinExistence type="predicted"/>
<sequence>MVVLEQKSSPCYKICIRGWEEFHYLVYIVSSVVSLTKERHGKQRTNSHYTNFKAGETWQMLICHLFDAVIF</sequence>
<reference evidence="1 2" key="1">
    <citation type="journal article" date="2018" name="Sci. Rep.">
        <title>Genomic signatures of local adaptation to the degree of environmental predictability in rotifers.</title>
        <authorList>
            <person name="Franch-Gras L."/>
            <person name="Hahn C."/>
            <person name="Garcia-Roger E.M."/>
            <person name="Carmona M.J."/>
            <person name="Serra M."/>
            <person name="Gomez A."/>
        </authorList>
    </citation>
    <scope>NUCLEOTIDE SEQUENCE [LARGE SCALE GENOMIC DNA]</scope>
    <source>
        <strain evidence="1">HYR1</strain>
    </source>
</reference>
<evidence type="ECO:0000313" key="2">
    <source>
        <dbReference type="Proteomes" id="UP000276133"/>
    </source>
</evidence>
<gene>
    <name evidence="1" type="ORF">BpHYR1_011019</name>
</gene>
<dbReference type="Proteomes" id="UP000276133">
    <property type="component" value="Unassembled WGS sequence"/>
</dbReference>
<protein>
    <submittedName>
        <fullName evidence="1">Uncharacterized protein</fullName>
    </submittedName>
</protein>
<comment type="caution">
    <text evidence="1">The sequence shown here is derived from an EMBL/GenBank/DDBJ whole genome shotgun (WGS) entry which is preliminary data.</text>
</comment>
<name>A0A3M7P447_BRAPC</name>